<dbReference type="SUPFAM" id="SSF101690">
    <property type="entry name" value="PAZ domain"/>
    <property type="match status" value="1"/>
</dbReference>
<dbReference type="FunFam" id="2.170.260.10:FF:000003">
    <property type="entry name" value="Piwi-like RNA-mediated gene silencing 2"/>
    <property type="match status" value="1"/>
</dbReference>
<feature type="compositionally biased region" description="Low complexity" evidence="8">
    <location>
        <begin position="83"/>
        <end position="93"/>
    </location>
</feature>
<dbReference type="PROSITE" id="PS50821">
    <property type="entry name" value="PAZ"/>
    <property type="match status" value="1"/>
</dbReference>
<dbReference type="Pfam" id="PF23278">
    <property type="entry name" value="Piwi_N"/>
    <property type="match status" value="1"/>
</dbReference>
<evidence type="ECO:0000256" key="6">
    <source>
        <dbReference type="ARBA" id="ARBA00023158"/>
    </source>
</evidence>
<evidence type="ECO:0000256" key="8">
    <source>
        <dbReference type="SAM" id="MobiDB-lite"/>
    </source>
</evidence>
<keyword evidence="5" id="KW-0694">RNA-binding</keyword>
<protein>
    <submittedName>
        <fullName evidence="11">PIWIL1 protein</fullName>
    </submittedName>
</protein>
<organism evidence="11 12">
    <name type="scientific">Branchiostoma lanceolatum</name>
    <name type="common">Common lancelet</name>
    <name type="synonym">Amphioxus lanceolatum</name>
    <dbReference type="NCBI Taxonomy" id="7740"/>
    <lineage>
        <taxon>Eukaryota</taxon>
        <taxon>Metazoa</taxon>
        <taxon>Chordata</taxon>
        <taxon>Cephalochordata</taxon>
        <taxon>Leptocardii</taxon>
        <taxon>Amphioxiformes</taxon>
        <taxon>Branchiostomatidae</taxon>
        <taxon>Branchiostoma</taxon>
    </lineage>
</organism>
<evidence type="ECO:0000259" key="9">
    <source>
        <dbReference type="PROSITE" id="PS50821"/>
    </source>
</evidence>
<dbReference type="InterPro" id="IPR036085">
    <property type="entry name" value="PAZ_dom_sf"/>
</dbReference>
<feature type="region of interest" description="Disordered" evidence="8">
    <location>
        <begin position="1"/>
        <end position="119"/>
    </location>
</feature>
<dbReference type="InterPro" id="IPR003165">
    <property type="entry name" value="Piwi"/>
</dbReference>
<keyword evidence="2" id="KW-0217">Developmental protein</keyword>
<comment type="similarity">
    <text evidence="7">Belongs to the argonaute family. Piwi subfamily.</text>
</comment>
<sequence length="1034" mass="115607">MSQQQQGRARGRARGRGRGAANEPPPRRPGTQAPNQGPPGMQAGQPMAAQGGIRPPIAAQGGPPMGVQYAVGPPMGGQGGPPMGMQPVVGQPMTAQGGQSMGIQSAVGQPMAAQGGPRMGMQYAASQPMPAQGVPPMGPGIQGGPPMGAQYAVVPPMGAESGVGQPMAAPVTTGRARQRGGATARAPGAPPTSQLEALTLGDRPGGAPGGGDASGGGGARRRRGGVVVEEPHTRPGGMVNKKGTTGNKINMITNFFKVKPKPQWVLFQYHVEFSPEVDHRKARIAMVYGQEALLGDTKIFDGMILFLPKRLENDQTVVYTKRKTDDADIRITITLTNEVPPTSPICLQIYNILFRKFLKNIGMQEINRNYYNPALKVAVEQHKLEVWPGFVTSILQYESKTLLLADVSHKIMRTDTVLDLMYDLFARDQRNFYEKATKMLVGEIVLTRYNNQTYRIDDISWDEHPADRFRMSDGTDISFMEYYERQYNRKIEDKDQPLLLSRAKKKARITFLGFFCTKEGEVQILKLIPELCTLTGLTEEARQNFHVMKDIAVHTRITPDRRSVTLQRFINQLNSNAEVQKEMKGWQIEFDQNLLQLEGRTLPKEKLFCRDGQDLDFKRESADWSRELRSRALLSTKPLKEWLLIFPKRISQNASDFLGALHRVGPAMDMQIHNPIMCDIPDERTESYLRAMKQLIKPNVTQMVVCITKGERKDCYDAIKKFCCVEHPVPSQVIRSRTLQTKQMLMSVATKIGMQLNCKMGGELWAVEIPLTSLMVVGIDVYHDSLTKGQSVGGFVASMNRHLTRWYSQCTFHKHSGQELIDGLKHCLVASLRHYQAINKDYPQRIIFYRDGVGDGQLEAVLEHELPQIIDTFKSCGYEPKITFVIVKKRINTRFFARAGPGLQNPPPGTIVDDEVTRPEWYDFFLVSQSVRQGTVTPCHYNVVFKMYDFFLVSQSVRQGTVTPCHYNVVWDTSGLKPDHMQRLTYKLCHLYYNWPGTIRVPAPCQYAHKLAFLVGQSIHTAPSENLAQTLFFL</sequence>
<dbReference type="SMART" id="SM00949">
    <property type="entry name" value="PAZ"/>
    <property type="match status" value="1"/>
</dbReference>
<feature type="domain" description="PAZ" evidence="9">
    <location>
        <begin position="416"/>
        <end position="536"/>
    </location>
</feature>
<feature type="compositionally biased region" description="Polar residues" evidence="8">
    <location>
        <begin position="94"/>
        <end position="107"/>
    </location>
</feature>
<name>A0A8J9VCJ8_BRALA</name>
<dbReference type="PANTHER" id="PTHR22891">
    <property type="entry name" value="EUKARYOTIC TRANSLATION INITIATION FACTOR 2C"/>
    <property type="match status" value="1"/>
</dbReference>
<dbReference type="InterPro" id="IPR012337">
    <property type="entry name" value="RNaseH-like_sf"/>
</dbReference>
<proteinExistence type="inferred from homology"/>
<dbReference type="InterPro" id="IPR003100">
    <property type="entry name" value="PAZ_dom"/>
</dbReference>
<dbReference type="GO" id="GO:0031047">
    <property type="term" value="P:regulatory ncRNA-mediated gene silencing"/>
    <property type="evidence" value="ECO:0007669"/>
    <property type="project" value="UniProtKB-KW"/>
</dbReference>
<dbReference type="Pfam" id="PF02170">
    <property type="entry name" value="PAZ"/>
    <property type="match status" value="1"/>
</dbReference>
<keyword evidence="3" id="KW-0963">Cytoplasm</keyword>
<comment type="subcellular location">
    <subcellularLocation>
        <location evidence="1">Cytoplasm</location>
    </subcellularLocation>
</comment>
<evidence type="ECO:0000259" key="10">
    <source>
        <dbReference type="PROSITE" id="PS50822"/>
    </source>
</evidence>
<dbReference type="EMBL" id="OV696686">
    <property type="protein sequence ID" value="CAH1233751.1"/>
    <property type="molecule type" value="Genomic_DNA"/>
</dbReference>
<keyword evidence="6" id="KW-0943">RNA-mediated gene silencing</keyword>
<evidence type="ECO:0000256" key="5">
    <source>
        <dbReference type="ARBA" id="ARBA00022884"/>
    </source>
</evidence>
<feature type="compositionally biased region" description="Gly residues" evidence="8">
    <location>
        <begin position="203"/>
        <end position="218"/>
    </location>
</feature>
<dbReference type="GO" id="GO:0005737">
    <property type="term" value="C:cytoplasm"/>
    <property type="evidence" value="ECO:0007669"/>
    <property type="project" value="UniProtKB-SubCell"/>
</dbReference>
<keyword evidence="12" id="KW-1185">Reference proteome</keyword>
<evidence type="ECO:0000256" key="7">
    <source>
        <dbReference type="ARBA" id="ARBA00038291"/>
    </source>
</evidence>
<keyword evidence="4" id="KW-0810">Translation regulation</keyword>
<dbReference type="GO" id="GO:0003723">
    <property type="term" value="F:RNA binding"/>
    <property type="evidence" value="ECO:0007669"/>
    <property type="project" value="UniProtKB-KW"/>
</dbReference>
<dbReference type="CDD" id="cd04658">
    <property type="entry name" value="Piwi_piwi-like_Euk"/>
    <property type="match status" value="1"/>
</dbReference>
<dbReference type="PROSITE" id="PS50822">
    <property type="entry name" value="PIWI"/>
    <property type="match status" value="1"/>
</dbReference>
<gene>
    <name evidence="11" type="primary">PIWIL1</name>
    <name evidence="11" type="ORF">BLAG_LOCUS2402</name>
</gene>
<dbReference type="Gene3D" id="2.170.260.10">
    <property type="entry name" value="paz domain"/>
    <property type="match status" value="1"/>
</dbReference>
<dbReference type="SUPFAM" id="SSF53098">
    <property type="entry name" value="Ribonuclease H-like"/>
    <property type="match status" value="2"/>
</dbReference>
<evidence type="ECO:0000256" key="3">
    <source>
        <dbReference type="ARBA" id="ARBA00022490"/>
    </source>
</evidence>
<reference evidence="11" key="1">
    <citation type="submission" date="2022-01" db="EMBL/GenBank/DDBJ databases">
        <authorList>
            <person name="Braso-Vives M."/>
        </authorList>
    </citation>
    <scope>NUCLEOTIDE SEQUENCE</scope>
</reference>
<dbReference type="Gene3D" id="3.30.420.10">
    <property type="entry name" value="Ribonuclease H-like superfamily/Ribonuclease H"/>
    <property type="match status" value="2"/>
</dbReference>
<dbReference type="GO" id="GO:0006417">
    <property type="term" value="P:regulation of translation"/>
    <property type="evidence" value="ECO:0007669"/>
    <property type="project" value="UniProtKB-KW"/>
</dbReference>
<dbReference type="Proteomes" id="UP000838412">
    <property type="component" value="Chromosome 1"/>
</dbReference>
<dbReference type="AlphaFoldDB" id="A0A8J9VCJ8"/>
<dbReference type="OrthoDB" id="445936at2759"/>
<feature type="compositionally biased region" description="Low complexity" evidence="8">
    <location>
        <begin position="172"/>
        <end position="187"/>
    </location>
</feature>
<dbReference type="CDD" id="cd02845">
    <property type="entry name" value="PAZ_piwi_like"/>
    <property type="match status" value="1"/>
</dbReference>
<dbReference type="SMART" id="SM00950">
    <property type="entry name" value="Piwi"/>
    <property type="match status" value="1"/>
</dbReference>
<evidence type="ECO:0000313" key="12">
    <source>
        <dbReference type="Proteomes" id="UP000838412"/>
    </source>
</evidence>
<feature type="region of interest" description="Disordered" evidence="8">
    <location>
        <begin position="163"/>
        <end position="244"/>
    </location>
</feature>
<evidence type="ECO:0000256" key="1">
    <source>
        <dbReference type="ARBA" id="ARBA00004496"/>
    </source>
</evidence>
<dbReference type="InterPro" id="IPR036397">
    <property type="entry name" value="RNaseH_sf"/>
</dbReference>
<evidence type="ECO:0000256" key="4">
    <source>
        <dbReference type="ARBA" id="ARBA00022845"/>
    </source>
</evidence>
<accession>A0A8J9VCJ8</accession>
<evidence type="ECO:0000256" key="2">
    <source>
        <dbReference type="ARBA" id="ARBA00022473"/>
    </source>
</evidence>
<evidence type="ECO:0000313" key="11">
    <source>
        <dbReference type="EMBL" id="CAH1233751.1"/>
    </source>
</evidence>
<feature type="domain" description="Piwi" evidence="10">
    <location>
        <begin position="703"/>
        <end position="1020"/>
    </location>
</feature>
<dbReference type="Pfam" id="PF02171">
    <property type="entry name" value="Piwi"/>
    <property type="match status" value="2"/>
</dbReference>
<dbReference type="Gene3D" id="3.40.50.2300">
    <property type="match status" value="1"/>
</dbReference>